<comment type="caution">
    <text evidence="2">The sequence shown here is derived from an EMBL/GenBank/DDBJ whole genome shotgun (WGS) entry which is preliminary data.</text>
</comment>
<reference evidence="2 3" key="1">
    <citation type="submission" date="2019-07" db="EMBL/GenBank/DDBJ databases">
        <title>Whole genome shotgun sequence of Halomonas halophila NBRC 102604.</title>
        <authorList>
            <person name="Hosoyama A."/>
            <person name="Uohara A."/>
            <person name="Ohji S."/>
            <person name="Ichikawa N."/>
        </authorList>
    </citation>
    <scope>NUCLEOTIDE SEQUENCE [LARGE SCALE GENOMIC DNA]</scope>
    <source>
        <strain evidence="2 3">NBRC 102604</strain>
    </source>
</reference>
<dbReference type="EMBL" id="BJUS01000024">
    <property type="protein sequence ID" value="GEK73550.1"/>
    <property type="molecule type" value="Genomic_DNA"/>
</dbReference>
<protein>
    <submittedName>
        <fullName evidence="2">Uncharacterized protein</fullName>
    </submittedName>
</protein>
<proteinExistence type="predicted"/>
<keyword evidence="3" id="KW-1185">Reference proteome</keyword>
<evidence type="ECO:0000313" key="2">
    <source>
        <dbReference type="EMBL" id="GEK73550.1"/>
    </source>
</evidence>
<gene>
    <name evidence="2" type="ORF">HHA04nite_20940</name>
</gene>
<evidence type="ECO:0000256" key="1">
    <source>
        <dbReference type="SAM" id="MobiDB-lite"/>
    </source>
</evidence>
<dbReference type="RefSeq" id="WP_146909218.1">
    <property type="nucleotide sequence ID" value="NZ_BJUS01000024.1"/>
</dbReference>
<accession>A0ABQ0U544</accession>
<name>A0ABQ0U544_9GAMM</name>
<evidence type="ECO:0000313" key="3">
    <source>
        <dbReference type="Proteomes" id="UP000321121"/>
    </source>
</evidence>
<dbReference type="Proteomes" id="UP000321121">
    <property type="component" value="Unassembled WGS sequence"/>
</dbReference>
<sequence length="283" mass="30451">MTTEPQRLQYLEAMGLTAWTARYRLPNARETEACEWELPTPDDGARQAPGERLQALLDAPAEASPAPTVPASPAAEAPVHPPPGERKARALLGGLVPEAAPEETPPPVASAPARETAADESREALRFALQVACLDGRWLVVQPGEASPSPLAQRLLVNLLRAAGVTPEHAPAFEPFHWPQIEGLEVQAPLDEARQGLGAFLAGRARRGWAPERLLVFGDDATLTRVLALDGERSTALDLPAWQGPALETLGGSAEAKRDLWPRLLDWRREWNGEAQGEAKGDA</sequence>
<feature type="compositionally biased region" description="Low complexity" evidence="1">
    <location>
        <begin position="59"/>
        <end position="78"/>
    </location>
</feature>
<organism evidence="2 3">
    <name type="scientific">Halomonas halophila</name>
    <dbReference type="NCBI Taxonomy" id="29573"/>
    <lineage>
        <taxon>Bacteria</taxon>
        <taxon>Pseudomonadati</taxon>
        <taxon>Pseudomonadota</taxon>
        <taxon>Gammaproteobacteria</taxon>
        <taxon>Oceanospirillales</taxon>
        <taxon>Halomonadaceae</taxon>
        <taxon>Halomonas</taxon>
    </lineage>
</organism>
<feature type="region of interest" description="Disordered" evidence="1">
    <location>
        <begin position="57"/>
        <end position="119"/>
    </location>
</feature>